<protein>
    <submittedName>
        <fullName evidence="8">RNA polymerase sigma-70 factor</fullName>
    </submittedName>
</protein>
<dbReference type="InterPro" id="IPR014284">
    <property type="entry name" value="RNA_pol_sigma-70_dom"/>
</dbReference>
<keyword evidence="4" id="KW-0238">DNA-binding</keyword>
<dbReference type="SUPFAM" id="SSF88659">
    <property type="entry name" value="Sigma3 and sigma4 domains of RNA polymerase sigma factors"/>
    <property type="match status" value="1"/>
</dbReference>
<evidence type="ECO:0000256" key="3">
    <source>
        <dbReference type="ARBA" id="ARBA00023082"/>
    </source>
</evidence>
<dbReference type="GO" id="GO:0006352">
    <property type="term" value="P:DNA-templated transcription initiation"/>
    <property type="evidence" value="ECO:0007669"/>
    <property type="project" value="InterPro"/>
</dbReference>
<dbReference type="InterPro" id="IPR013249">
    <property type="entry name" value="RNA_pol_sigma70_r4_t2"/>
</dbReference>
<dbReference type="Pfam" id="PF04542">
    <property type="entry name" value="Sigma70_r2"/>
    <property type="match status" value="1"/>
</dbReference>
<dbReference type="GO" id="GO:0003677">
    <property type="term" value="F:DNA binding"/>
    <property type="evidence" value="ECO:0007669"/>
    <property type="project" value="UniProtKB-KW"/>
</dbReference>
<gene>
    <name evidence="8" type="ORF">LK12_03890</name>
</gene>
<evidence type="ECO:0000256" key="2">
    <source>
        <dbReference type="ARBA" id="ARBA00023015"/>
    </source>
</evidence>
<evidence type="ECO:0000256" key="4">
    <source>
        <dbReference type="ARBA" id="ARBA00023125"/>
    </source>
</evidence>
<keyword evidence="5" id="KW-0804">Transcription</keyword>
<dbReference type="InterPro" id="IPR013325">
    <property type="entry name" value="RNA_pol_sigma_r2"/>
</dbReference>
<evidence type="ECO:0000256" key="5">
    <source>
        <dbReference type="ARBA" id="ARBA00023163"/>
    </source>
</evidence>
<dbReference type="PANTHER" id="PTHR43133">
    <property type="entry name" value="RNA POLYMERASE ECF-TYPE SIGMA FACTO"/>
    <property type="match status" value="1"/>
</dbReference>
<evidence type="ECO:0000313" key="8">
    <source>
        <dbReference type="EMBL" id="KHK93424.1"/>
    </source>
</evidence>
<dbReference type="Gene3D" id="1.10.1740.10">
    <property type="match status" value="1"/>
</dbReference>
<keyword evidence="3" id="KW-0731">Sigma factor</keyword>
<dbReference type="InterPro" id="IPR039425">
    <property type="entry name" value="RNA_pol_sigma-70-like"/>
</dbReference>
<dbReference type="STRING" id="1348853.LK12_03890"/>
<dbReference type="RefSeq" id="WP_039279465.1">
    <property type="nucleotide sequence ID" value="NZ_JTDI01000001.1"/>
</dbReference>
<dbReference type="InterPro" id="IPR007627">
    <property type="entry name" value="RNA_pol_sigma70_r2"/>
</dbReference>
<evidence type="ECO:0000313" key="9">
    <source>
        <dbReference type="Proteomes" id="UP000031057"/>
    </source>
</evidence>
<dbReference type="InterPro" id="IPR036388">
    <property type="entry name" value="WH-like_DNA-bd_sf"/>
</dbReference>
<keyword evidence="9" id="KW-1185">Reference proteome</keyword>
<dbReference type="GO" id="GO:0016987">
    <property type="term" value="F:sigma factor activity"/>
    <property type="evidence" value="ECO:0007669"/>
    <property type="project" value="UniProtKB-KW"/>
</dbReference>
<evidence type="ECO:0000259" key="7">
    <source>
        <dbReference type="Pfam" id="PF08281"/>
    </source>
</evidence>
<comment type="caution">
    <text evidence="8">The sequence shown here is derived from an EMBL/GenBank/DDBJ whole genome shotgun (WGS) entry which is preliminary data.</text>
</comment>
<organism evidence="8 9">
    <name type="scientific">Novosphingobium malaysiense</name>
    <dbReference type="NCBI Taxonomy" id="1348853"/>
    <lineage>
        <taxon>Bacteria</taxon>
        <taxon>Pseudomonadati</taxon>
        <taxon>Pseudomonadota</taxon>
        <taxon>Alphaproteobacteria</taxon>
        <taxon>Sphingomonadales</taxon>
        <taxon>Sphingomonadaceae</taxon>
        <taxon>Novosphingobium</taxon>
    </lineage>
</organism>
<evidence type="ECO:0000259" key="6">
    <source>
        <dbReference type="Pfam" id="PF04542"/>
    </source>
</evidence>
<dbReference type="Gene3D" id="1.10.10.10">
    <property type="entry name" value="Winged helix-like DNA-binding domain superfamily/Winged helix DNA-binding domain"/>
    <property type="match status" value="1"/>
</dbReference>
<keyword evidence="2" id="KW-0805">Transcription regulation</keyword>
<dbReference type="Pfam" id="PF08281">
    <property type="entry name" value="Sigma70_r4_2"/>
    <property type="match status" value="1"/>
</dbReference>
<dbReference type="EMBL" id="JTDI01000001">
    <property type="protein sequence ID" value="KHK93424.1"/>
    <property type="molecule type" value="Genomic_DNA"/>
</dbReference>
<comment type="similarity">
    <text evidence="1">Belongs to the sigma-70 factor family. ECF subfamily.</text>
</comment>
<dbReference type="AlphaFoldDB" id="A0A0B1ZVC5"/>
<dbReference type="Proteomes" id="UP000031057">
    <property type="component" value="Unassembled WGS sequence"/>
</dbReference>
<dbReference type="NCBIfam" id="TIGR02937">
    <property type="entry name" value="sigma70-ECF"/>
    <property type="match status" value="1"/>
</dbReference>
<evidence type="ECO:0000256" key="1">
    <source>
        <dbReference type="ARBA" id="ARBA00010641"/>
    </source>
</evidence>
<sequence>MSSGLEPSEEPSANRDPKDAAVRQALVESHQDLARFLQRRLGNADEAEDVLQRFILKAIERSEDLRDVKAVRGWLSRVLATTIVDHQRAAARRRKREQLADPAKIAEMDETSIEPDMEIDEAICHCLYKLLPTLKPEYAQLIWRVDLLGEARKTVAQEIGVSANNLTVRLHRARQALKQRLEELCRICAIHGFMDCGCENAGQLGQP</sequence>
<dbReference type="OrthoDB" id="7861343at2"/>
<feature type="domain" description="RNA polymerase sigma-70 region 2" evidence="6">
    <location>
        <begin position="26"/>
        <end position="93"/>
    </location>
</feature>
<feature type="domain" description="RNA polymerase sigma factor 70 region 4 type 2" evidence="7">
    <location>
        <begin position="126"/>
        <end position="177"/>
    </location>
</feature>
<dbReference type="PANTHER" id="PTHR43133:SF8">
    <property type="entry name" value="RNA POLYMERASE SIGMA FACTOR HI_1459-RELATED"/>
    <property type="match status" value="1"/>
</dbReference>
<proteinExistence type="inferred from homology"/>
<dbReference type="InterPro" id="IPR013324">
    <property type="entry name" value="RNA_pol_sigma_r3/r4-like"/>
</dbReference>
<name>A0A0B1ZVC5_9SPHN</name>
<reference evidence="8 9" key="1">
    <citation type="submission" date="2014-10" db="EMBL/GenBank/DDBJ databases">
        <title>Genome sequence of Novosphingobium malaysiense MUSC 273(T).</title>
        <authorList>
            <person name="Lee L.-H."/>
        </authorList>
    </citation>
    <scope>NUCLEOTIDE SEQUENCE [LARGE SCALE GENOMIC DNA]</scope>
    <source>
        <strain evidence="8 9">MUSC 273</strain>
    </source>
</reference>
<accession>A0A0B1ZVC5</accession>
<dbReference type="SUPFAM" id="SSF88946">
    <property type="entry name" value="Sigma2 domain of RNA polymerase sigma factors"/>
    <property type="match status" value="1"/>
</dbReference>